<comment type="catalytic activity">
    <reaction evidence="9 10">
        <text>adenosine(37) in tRNA + dimethylallyl diphosphate = N(6)-dimethylallyladenosine(37) in tRNA + diphosphate</text>
        <dbReference type="Rhea" id="RHEA:26482"/>
        <dbReference type="Rhea" id="RHEA-COMP:10162"/>
        <dbReference type="Rhea" id="RHEA-COMP:10375"/>
        <dbReference type="ChEBI" id="CHEBI:33019"/>
        <dbReference type="ChEBI" id="CHEBI:57623"/>
        <dbReference type="ChEBI" id="CHEBI:74411"/>
        <dbReference type="ChEBI" id="CHEBI:74415"/>
        <dbReference type="EC" id="2.5.1.75"/>
    </reaction>
</comment>
<organism evidence="11 12">
    <name type="scientific">Candidatus Roizmanbacteria bacterium RIFCSPLOWO2_01_FULL_37_12</name>
    <dbReference type="NCBI Taxonomy" id="1802056"/>
    <lineage>
        <taxon>Bacteria</taxon>
        <taxon>Candidatus Roizmaniibacteriota</taxon>
    </lineage>
</organism>
<dbReference type="PANTHER" id="PTHR11088:SF60">
    <property type="entry name" value="TRNA DIMETHYLALLYLTRANSFERASE"/>
    <property type="match status" value="1"/>
</dbReference>
<dbReference type="HAMAP" id="MF_00185">
    <property type="entry name" value="IPP_trans"/>
    <property type="match status" value="1"/>
</dbReference>
<dbReference type="GO" id="GO:0052381">
    <property type="term" value="F:tRNA dimethylallyltransferase activity"/>
    <property type="evidence" value="ECO:0007669"/>
    <property type="project" value="UniProtKB-UniRule"/>
</dbReference>
<feature type="site" description="Interaction with substrate tRNA" evidence="10">
    <location>
        <position position="153"/>
    </location>
</feature>
<dbReference type="InterPro" id="IPR027417">
    <property type="entry name" value="P-loop_NTPase"/>
</dbReference>
<feature type="binding site" evidence="10">
    <location>
        <begin position="11"/>
        <end position="16"/>
    </location>
    <ligand>
        <name>substrate</name>
    </ligand>
</feature>
<comment type="caution">
    <text evidence="11">The sequence shown here is derived from an EMBL/GenBank/DDBJ whole genome shotgun (WGS) entry which is preliminary data.</text>
</comment>
<comment type="function">
    <text evidence="2 10">Catalyzes the transfer of a dimethylallyl group onto the adenine at position 37 in tRNAs that read codons beginning with uridine, leading to the formation of N6-(dimethylallyl)adenosine (i(6)A).</text>
</comment>
<protein>
    <recommendedName>
        <fullName evidence="10">tRNA dimethylallyltransferase</fullName>
        <ecNumber evidence="10">2.5.1.75</ecNumber>
    </recommendedName>
    <alternativeName>
        <fullName evidence="10">Dimethylallyl diphosphate:tRNA dimethylallyltransferase</fullName>
        <shortName evidence="10">DMAPP:tRNA dimethylallyltransferase</shortName>
        <shortName evidence="10">DMATase</shortName>
    </alternativeName>
    <alternativeName>
        <fullName evidence="10">Isopentenyl-diphosphate:tRNA isopentenyltransferase</fullName>
        <shortName evidence="10">IPP transferase</shortName>
        <shortName evidence="10">IPPT</shortName>
        <shortName evidence="10">IPTase</shortName>
    </alternativeName>
</protein>
<dbReference type="InterPro" id="IPR018022">
    <property type="entry name" value="IPT"/>
</dbReference>
<dbReference type="InterPro" id="IPR039657">
    <property type="entry name" value="Dimethylallyltransferase"/>
</dbReference>
<evidence type="ECO:0000256" key="3">
    <source>
        <dbReference type="ARBA" id="ARBA00005842"/>
    </source>
</evidence>
<comment type="subunit">
    <text evidence="10">Monomer.</text>
</comment>
<keyword evidence="4 10" id="KW-0808">Transferase</keyword>
<proteinExistence type="inferred from homology"/>
<evidence type="ECO:0000256" key="2">
    <source>
        <dbReference type="ARBA" id="ARBA00003213"/>
    </source>
</evidence>
<dbReference type="GO" id="GO:0006400">
    <property type="term" value="P:tRNA modification"/>
    <property type="evidence" value="ECO:0007669"/>
    <property type="project" value="TreeGrafter"/>
</dbReference>
<dbReference type="PANTHER" id="PTHR11088">
    <property type="entry name" value="TRNA DIMETHYLALLYLTRANSFERASE"/>
    <property type="match status" value="1"/>
</dbReference>
<sequence length="336" mass="39056">MQDIIVITGQTATGKTSLALKLAQKHGGEIVNCDSRQIYKYMNVITGKDVGKTKFIEESKLNNFSIGFFPVLTKFNNFSARFLPVFTNLWLYDIVKPDRYFSSFDFKQCALYVINSLKSRGKTPIIIGGSYFYLKHLLYGVDTENIPPDWKLRIKLKDKSVDELQKILAKHSTQLISQLSQSERNNPQRLIRKIEILQSRAKRRYVQPLGLEIQTQGSKTNEKLLLTKKLSLENMQIKFFGLKFKNKDLLQRSVEKRVEERLKHGAVAEVKKLLKMGYSETDPGLKTIGYQQLMMYLKGAIDFDTAIQLWINKEVQYAKRQYTFMKTDKNIKWRKV</sequence>
<accession>A0A1F7IAE1</accession>
<dbReference type="EMBL" id="MGAG01000026">
    <property type="protein sequence ID" value="OGK40326.1"/>
    <property type="molecule type" value="Genomic_DNA"/>
</dbReference>
<dbReference type="STRING" id="1802056.A2954_02905"/>
<keyword evidence="8 10" id="KW-0460">Magnesium</keyword>
<feature type="site" description="Interaction with substrate tRNA" evidence="10">
    <location>
        <position position="130"/>
    </location>
</feature>
<keyword evidence="6 10" id="KW-0547">Nucleotide-binding</keyword>
<evidence type="ECO:0000256" key="9">
    <source>
        <dbReference type="ARBA" id="ARBA00049563"/>
    </source>
</evidence>
<keyword evidence="5 10" id="KW-0819">tRNA processing</keyword>
<evidence type="ECO:0000256" key="6">
    <source>
        <dbReference type="ARBA" id="ARBA00022741"/>
    </source>
</evidence>
<dbReference type="Gene3D" id="1.10.287.890">
    <property type="entry name" value="Crystal structure of tRNA isopentenylpyrophosphate transferase (bh2366) domain"/>
    <property type="match status" value="1"/>
</dbReference>
<comment type="caution">
    <text evidence="10">Lacks conserved residue(s) required for the propagation of feature annotation.</text>
</comment>
<dbReference type="GO" id="GO:0005524">
    <property type="term" value="F:ATP binding"/>
    <property type="evidence" value="ECO:0007669"/>
    <property type="project" value="UniProtKB-UniRule"/>
</dbReference>
<dbReference type="AlphaFoldDB" id="A0A1F7IAE1"/>
<keyword evidence="7 10" id="KW-0067">ATP-binding</keyword>
<evidence type="ECO:0000256" key="7">
    <source>
        <dbReference type="ARBA" id="ARBA00022840"/>
    </source>
</evidence>
<evidence type="ECO:0000256" key="1">
    <source>
        <dbReference type="ARBA" id="ARBA00001946"/>
    </source>
</evidence>
<evidence type="ECO:0000313" key="12">
    <source>
        <dbReference type="Proteomes" id="UP000177698"/>
    </source>
</evidence>
<feature type="binding site" evidence="10">
    <location>
        <begin position="9"/>
        <end position="16"/>
    </location>
    <ligand>
        <name>ATP</name>
        <dbReference type="ChEBI" id="CHEBI:30616"/>
    </ligand>
</feature>
<dbReference type="SUPFAM" id="SSF52540">
    <property type="entry name" value="P-loop containing nucleoside triphosphate hydrolases"/>
    <property type="match status" value="1"/>
</dbReference>
<evidence type="ECO:0000256" key="8">
    <source>
        <dbReference type="ARBA" id="ARBA00022842"/>
    </source>
</evidence>
<evidence type="ECO:0000313" key="11">
    <source>
        <dbReference type="EMBL" id="OGK40326.1"/>
    </source>
</evidence>
<dbReference type="Pfam" id="PF01715">
    <property type="entry name" value="IPPT"/>
    <property type="match status" value="1"/>
</dbReference>
<comment type="cofactor">
    <cofactor evidence="1 10">
        <name>Mg(2+)</name>
        <dbReference type="ChEBI" id="CHEBI:18420"/>
    </cofactor>
</comment>
<name>A0A1F7IAE1_9BACT</name>
<evidence type="ECO:0000256" key="5">
    <source>
        <dbReference type="ARBA" id="ARBA00022694"/>
    </source>
</evidence>
<dbReference type="Pfam" id="PF01745">
    <property type="entry name" value="IPT"/>
    <property type="match status" value="1"/>
</dbReference>
<dbReference type="Gene3D" id="3.40.50.300">
    <property type="entry name" value="P-loop containing nucleotide triphosphate hydrolases"/>
    <property type="match status" value="1"/>
</dbReference>
<reference evidence="11 12" key="1">
    <citation type="journal article" date="2016" name="Nat. Commun.">
        <title>Thousands of microbial genomes shed light on interconnected biogeochemical processes in an aquifer system.</title>
        <authorList>
            <person name="Anantharaman K."/>
            <person name="Brown C.T."/>
            <person name="Hug L.A."/>
            <person name="Sharon I."/>
            <person name="Castelle C.J."/>
            <person name="Probst A.J."/>
            <person name="Thomas B.C."/>
            <person name="Singh A."/>
            <person name="Wilkins M.J."/>
            <person name="Karaoz U."/>
            <person name="Brodie E.L."/>
            <person name="Williams K.H."/>
            <person name="Hubbard S.S."/>
            <person name="Banfield J.F."/>
        </authorList>
    </citation>
    <scope>NUCLEOTIDE SEQUENCE [LARGE SCALE GENOMIC DNA]</scope>
</reference>
<gene>
    <name evidence="10" type="primary">miaA</name>
    <name evidence="11" type="ORF">A2954_02905</name>
</gene>
<dbReference type="EC" id="2.5.1.75" evidence="10"/>
<comment type="similarity">
    <text evidence="3 10">Belongs to the IPP transferase family.</text>
</comment>
<dbReference type="Proteomes" id="UP000177698">
    <property type="component" value="Unassembled WGS sequence"/>
</dbReference>
<evidence type="ECO:0000256" key="10">
    <source>
        <dbReference type="HAMAP-Rule" id="MF_00185"/>
    </source>
</evidence>
<feature type="region of interest" description="Interaction with substrate tRNA" evidence="10">
    <location>
        <begin position="34"/>
        <end position="37"/>
    </location>
</feature>
<evidence type="ECO:0000256" key="4">
    <source>
        <dbReference type="ARBA" id="ARBA00022679"/>
    </source>
</evidence>